<proteinExistence type="predicted"/>
<dbReference type="SMART" id="SM00871">
    <property type="entry name" value="AraC_E_bind"/>
    <property type="match status" value="1"/>
</dbReference>
<keyword evidence="3" id="KW-1185">Reference proteome</keyword>
<dbReference type="Pfam" id="PF06445">
    <property type="entry name" value="GyrI-like"/>
    <property type="match status" value="1"/>
</dbReference>
<dbReference type="EMBL" id="BAAAGS010000009">
    <property type="protein sequence ID" value="GAA0520682.1"/>
    <property type="molecule type" value="Genomic_DNA"/>
</dbReference>
<dbReference type="Proteomes" id="UP001500729">
    <property type="component" value="Unassembled WGS sequence"/>
</dbReference>
<evidence type="ECO:0000313" key="2">
    <source>
        <dbReference type="EMBL" id="GAA0520682.1"/>
    </source>
</evidence>
<protein>
    <submittedName>
        <fullName evidence="2">GyrI-like domain-containing protein</fullName>
    </submittedName>
</protein>
<evidence type="ECO:0000313" key="3">
    <source>
        <dbReference type="Proteomes" id="UP001500729"/>
    </source>
</evidence>
<name>A0ABP3ML87_SACER</name>
<dbReference type="InterPro" id="IPR011256">
    <property type="entry name" value="Reg_factor_effector_dom_sf"/>
</dbReference>
<dbReference type="SUPFAM" id="SSF55136">
    <property type="entry name" value="Probable bacterial effector-binding domain"/>
    <property type="match status" value="1"/>
</dbReference>
<dbReference type="InterPro" id="IPR010499">
    <property type="entry name" value="AraC_E-bd"/>
</dbReference>
<dbReference type="Gene3D" id="3.20.80.10">
    <property type="entry name" value="Regulatory factor, effector binding domain"/>
    <property type="match status" value="1"/>
</dbReference>
<gene>
    <name evidence="2" type="ORF">GCM10009533_19780</name>
</gene>
<reference evidence="3" key="1">
    <citation type="journal article" date="2019" name="Int. J. Syst. Evol. Microbiol.">
        <title>The Global Catalogue of Microorganisms (GCM) 10K type strain sequencing project: providing services to taxonomists for standard genome sequencing and annotation.</title>
        <authorList>
            <consortium name="The Broad Institute Genomics Platform"/>
            <consortium name="The Broad Institute Genome Sequencing Center for Infectious Disease"/>
            <person name="Wu L."/>
            <person name="Ma J."/>
        </authorList>
    </citation>
    <scope>NUCLEOTIDE SEQUENCE [LARGE SCALE GENOMIC DNA]</scope>
    <source>
        <strain evidence="3">JCM 10303</strain>
    </source>
</reference>
<comment type="caution">
    <text evidence="2">The sequence shown here is derived from an EMBL/GenBank/DDBJ whole genome shotgun (WGS) entry which is preliminary data.</text>
</comment>
<evidence type="ECO:0000259" key="1">
    <source>
        <dbReference type="SMART" id="SM00871"/>
    </source>
</evidence>
<organism evidence="2 3">
    <name type="scientific">Saccharopolyspora erythraea</name>
    <name type="common">Streptomyces erythraeus</name>
    <dbReference type="NCBI Taxonomy" id="1836"/>
    <lineage>
        <taxon>Bacteria</taxon>
        <taxon>Bacillati</taxon>
        <taxon>Actinomycetota</taxon>
        <taxon>Actinomycetes</taxon>
        <taxon>Pseudonocardiales</taxon>
        <taxon>Pseudonocardiaceae</taxon>
        <taxon>Saccharopolyspora</taxon>
    </lineage>
</organism>
<sequence>MSEVNAATEPELLVVEPVTTAAVRDVVPMSAIRDFFDTSFSTIAGVLAAQSVAPTGAAFGLYHQPPGDTLDIEVGFPTDRAVQPEGPVFVGTLPGGRVARSIHVGGFDGLGSSWERLREWIQRQGLTPGPVMWEVYLVEPAPDMDPSALRTELNWTLADQS</sequence>
<accession>A0ABP3ML87</accession>
<feature type="domain" description="AraC effector-binding" evidence="1">
    <location>
        <begin position="8"/>
        <end position="158"/>
    </location>
</feature>
<dbReference type="InterPro" id="IPR029442">
    <property type="entry name" value="GyrI-like"/>
</dbReference>
<dbReference type="RefSeq" id="WP_009946891.1">
    <property type="nucleotide sequence ID" value="NZ_BAAAGS010000009.1"/>
</dbReference>